<sequence>MYELSWALRSKSEWQRKASDAQILSRWRTEALEQQKPLPRDERLSEKMVDYVLAELTGYARIADDERGIERGCFDAIWYSDRLIPGDLAERLKSAAAALEAVPENEKDWHPGSRGQVLDLVHPSLYCIVYGRTRAYLPDAPRIPENLLLVPALITDEEWEEWAVSQEFCWMPSDFAVRADGSVELVSPYINNLHPSKHQPLYRVIEEVLRGFIPMFERVLGEIDKEKLVALNESGRMDAIDCIWPNCERPDEDLQEELGLGDAGWIEYCDSLKSLPDASTYAGELENVLSPISLRGRTVQCIIKLANIHLTPEQPKYAGGSWHVEGMLNENIVASGIYYYDEENITESRLAFRVPTEEPKYHEQDDHECMSTLYGIDRDDDCVQEIGSMVTKAGRALSWPNLFQHRVSSFELADATRAGHRKILAIFLVDPTADPIASATDIPPQQAEWAADALQDSLSDPQSRVSHLPQELADSIKERLSPNMMTRAEAEAYRLRLMKERTAFVSTHTETTYSLKFNMCEH</sequence>
<dbReference type="PANTHER" id="PTHR33119:SF1">
    <property type="entry name" value="FE2OG DIOXYGENASE DOMAIN-CONTAINING PROTEIN"/>
    <property type="match status" value="1"/>
</dbReference>
<dbReference type="InterPro" id="IPR025340">
    <property type="entry name" value="DUF4246"/>
</dbReference>
<accession>A0AAD6U5M0</accession>
<dbReference type="InterPro" id="IPR049192">
    <property type="entry name" value="DUF4246_C"/>
</dbReference>
<evidence type="ECO:0000259" key="1">
    <source>
        <dbReference type="Pfam" id="PF14033"/>
    </source>
</evidence>
<proteinExistence type="predicted"/>
<keyword evidence="3" id="KW-1185">Reference proteome</keyword>
<reference evidence="2" key="1">
    <citation type="submission" date="2023-03" db="EMBL/GenBank/DDBJ databases">
        <title>Massive genome expansion in bonnet fungi (Mycena s.s.) driven by repeated elements and novel gene families across ecological guilds.</title>
        <authorList>
            <consortium name="Lawrence Berkeley National Laboratory"/>
            <person name="Harder C.B."/>
            <person name="Miyauchi S."/>
            <person name="Viragh M."/>
            <person name="Kuo A."/>
            <person name="Thoen E."/>
            <person name="Andreopoulos B."/>
            <person name="Lu D."/>
            <person name="Skrede I."/>
            <person name="Drula E."/>
            <person name="Henrissat B."/>
            <person name="Morin E."/>
            <person name="Kohler A."/>
            <person name="Barry K."/>
            <person name="LaButti K."/>
            <person name="Morin E."/>
            <person name="Salamov A."/>
            <person name="Lipzen A."/>
            <person name="Mereny Z."/>
            <person name="Hegedus B."/>
            <person name="Baldrian P."/>
            <person name="Stursova M."/>
            <person name="Weitz H."/>
            <person name="Taylor A."/>
            <person name="Grigoriev I.V."/>
            <person name="Nagy L.G."/>
            <person name="Martin F."/>
            <person name="Kauserud H."/>
        </authorList>
    </citation>
    <scope>NUCLEOTIDE SEQUENCE</scope>
    <source>
        <strain evidence="2">CBHHK173m</strain>
    </source>
</reference>
<name>A0AAD6U5M0_9AGAR</name>
<dbReference type="Pfam" id="PF14033">
    <property type="entry name" value="DUF4246"/>
    <property type="match status" value="1"/>
</dbReference>
<comment type="caution">
    <text evidence="2">The sequence shown here is derived from an EMBL/GenBank/DDBJ whole genome shotgun (WGS) entry which is preliminary data.</text>
</comment>
<organism evidence="2 3">
    <name type="scientific">Mycena belliarum</name>
    <dbReference type="NCBI Taxonomy" id="1033014"/>
    <lineage>
        <taxon>Eukaryota</taxon>
        <taxon>Fungi</taxon>
        <taxon>Dikarya</taxon>
        <taxon>Basidiomycota</taxon>
        <taxon>Agaricomycotina</taxon>
        <taxon>Agaricomycetes</taxon>
        <taxon>Agaricomycetidae</taxon>
        <taxon>Agaricales</taxon>
        <taxon>Marasmiineae</taxon>
        <taxon>Mycenaceae</taxon>
        <taxon>Mycena</taxon>
    </lineage>
</organism>
<gene>
    <name evidence="2" type="ORF">B0H15DRAFT_347732</name>
</gene>
<evidence type="ECO:0000313" key="2">
    <source>
        <dbReference type="EMBL" id="KAJ7086405.1"/>
    </source>
</evidence>
<dbReference type="AlphaFoldDB" id="A0AAD6U5M0"/>
<feature type="domain" description="DUF4246" evidence="1">
    <location>
        <begin position="46"/>
        <end position="452"/>
    </location>
</feature>
<dbReference type="EMBL" id="JARJCN010000031">
    <property type="protein sequence ID" value="KAJ7086405.1"/>
    <property type="molecule type" value="Genomic_DNA"/>
</dbReference>
<protein>
    <recommendedName>
        <fullName evidence="1">DUF4246 domain-containing protein</fullName>
    </recommendedName>
</protein>
<dbReference type="Proteomes" id="UP001222325">
    <property type="component" value="Unassembled WGS sequence"/>
</dbReference>
<dbReference type="PANTHER" id="PTHR33119">
    <property type="entry name" value="IFI3P"/>
    <property type="match status" value="1"/>
</dbReference>
<evidence type="ECO:0000313" key="3">
    <source>
        <dbReference type="Proteomes" id="UP001222325"/>
    </source>
</evidence>